<protein>
    <submittedName>
        <fullName evidence="7">Multicopper oxidase family protein</fullName>
    </submittedName>
</protein>
<gene>
    <name evidence="7" type="ORF">ACFPET_10765</name>
</gene>
<dbReference type="Proteomes" id="UP001595823">
    <property type="component" value="Unassembled WGS sequence"/>
</dbReference>
<dbReference type="CDD" id="cd13867">
    <property type="entry name" value="CuRO_2_CueO_FtsP"/>
    <property type="match status" value="1"/>
</dbReference>
<dbReference type="InterPro" id="IPR002355">
    <property type="entry name" value="Cu_oxidase_Cu_BS"/>
</dbReference>
<keyword evidence="8" id="KW-1185">Reference proteome</keyword>
<dbReference type="InterPro" id="IPR001117">
    <property type="entry name" value="Cu-oxidase_2nd"/>
</dbReference>
<dbReference type="CDD" id="cd04232">
    <property type="entry name" value="CuRO_1_CueO_FtsP"/>
    <property type="match status" value="1"/>
</dbReference>
<evidence type="ECO:0000259" key="6">
    <source>
        <dbReference type="Pfam" id="PF07732"/>
    </source>
</evidence>
<dbReference type="InterPro" id="IPR011707">
    <property type="entry name" value="Cu-oxidase-like_N"/>
</dbReference>
<organism evidence="7 8">
    <name type="scientific">Salininema proteolyticum</name>
    <dbReference type="NCBI Taxonomy" id="1607685"/>
    <lineage>
        <taxon>Bacteria</taxon>
        <taxon>Bacillati</taxon>
        <taxon>Actinomycetota</taxon>
        <taxon>Actinomycetes</taxon>
        <taxon>Glycomycetales</taxon>
        <taxon>Glycomycetaceae</taxon>
        <taxon>Salininema</taxon>
    </lineage>
</organism>
<evidence type="ECO:0000256" key="1">
    <source>
        <dbReference type="ARBA" id="ARBA00010609"/>
    </source>
</evidence>
<dbReference type="RefSeq" id="WP_380621686.1">
    <property type="nucleotide sequence ID" value="NZ_JBHSDK010000015.1"/>
</dbReference>
<dbReference type="Pfam" id="PF00394">
    <property type="entry name" value="Cu-oxidase"/>
    <property type="match status" value="1"/>
</dbReference>
<evidence type="ECO:0000259" key="4">
    <source>
        <dbReference type="Pfam" id="PF00394"/>
    </source>
</evidence>
<feature type="domain" description="Plastocyanin-like" evidence="5">
    <location>
        <begin position="323"/>
        <end position="435"/>
    </location>
</feature>
<dbReference type="InterPro" id="IPR008972">
    <property type="entry name" value="Cupredoxin"/>
</dbReference>
<dbReference type="InterPro" id="IPR011706">
    <property type="entry name" value="Cu-oxidase_C"/>
</dbReference>
<evidence type="ECO:0000313" key="7">
    <source>
        <dbReference type="EMBL" id="MFC4335682.1"/>
    </source>
</evidence>
<dbReference type="CDD" id="cd13890">
    <property type="entry name" value="CuRO_3_CueO_FtsP"/>
    <property type="match status" value="1"/>
</dbReference>
<evidence type="ECO:0000256" key="3">
    <source>
        <dbReference type="ARBA" id="ARBA00023002"/>
    </source>
</evidence>
<keyword evidence="2" id="KW-0479">Metal-binding</keyword>
<dbReference type="PANTHER" id="PTHR48267">
    <property type="entry name" value="CUPREDOXIN SUPERFAMILY PROTEIN"/>
    <property type="match status" value="1"/>
</dbReference>
<dbReference type="SUPFAM" id="SSF49503">
    <property type="entry name" value="Cupredoxins"/>
    <property type="match status" value="3"/>
</dbReference>
<dbReference type="Gene3D" id="2.60.40.420">
    <property type="entry name" value="Cupredoxins - blue copper proteins"/>
    <property type="match status" value="3"/>
</dbReference>
<dbReference type="InterPro" id="IPR045087">
    <property type="entry name" value="Cu-oxidase_fam"/>
</dbReference>
<evidence type="ECO:0000256" key="2">
    <source>
        <dbReference type="ARBA" id="ARBA00022723"/>
    </source>
</evidence>
<proteinExistence type="inferred from homology"/>
<dbReference type="PROSITE" id="PS00080">
    <property type="entry name" value="MULTICOPPER_OXIDASE2"/>
    <property type="match status" value="1"/>
</dbReference>
<comment type="similarity">
    <text evidence="1">Belongs to the multicopper oxidase family.</text>
</comment>
<keyword evidence="3" id="KW-0560">Oxidoreductase</keyword>
<accession>A0ABV8TYB8</accession>
<feature type="domain" description="Plastocyanin-like" evidence="6">
    <location>
        <begin position="21"/>
        <end position="131"/>
    </location>
</feature>
<dbReference type="Pfam" id="PF07731">
    <property type="entry name" value="Cu-oxidase_2"/>
    <property type="match status" value="1"/>
</dbReference>
<sequence length="455" mass="50390">MAEYTETNGAKHFELEATAGETVFKPGRATATWGFNGSHLGPTIRARRGDDLRFTIRNHLDETTSVHWHGAHLPPEADGGPHQAIEPHGTWEPEWTVDQPATMLWYHPHPHGNTARHVYRGLAGLILIDDDAGDGLNLPREYGVDDVPLIVQDKNFDGDGQLEENDTFMSAVGIVGKEILVNGTYGPYFEASTRKLRLRILNGSNSRLYNFAFSDLREFSVIGSDGGLLAEPHRTDRIILSPAERTDIVVDLEPGETIQLQSLPVDIDFGFVYNRSHGMDDHLDVLEIRAADELSDSPDLPGSLTEIESLSAAAATAERSFRLSGMSTINGESMDMNRIDFGARVDTVEQWTVRNGNEFTHNFHVHDVQFQVASIDGEAPPPPLAGWKDTVLLVPGRDYRLLMRFSQYTDPDFPYMYHCHILKHEDSGMMGQFVVLGEGEEVGTVPEMAAHGGHG</sequence>
<name>A0ABV8TYB8_9ACTN</name>
<evidence type="ECO:0000313" key="8">
    <source>
        <dbReference type="Proteomes" id="UP001595823"/>
    </source>
</evidence>
<reference evidence="8" key="1">
    <citation type="journal article" date="2019" name="Int. J. Syst. Evol. Microbiol.">
        <title>The Global Catalogue of Microorganisms (GCM) 10K type strain sequencing project: providing services to taxonomists for standard genome sequencing and annotation.</title>
        <authorList>
            <consortium name="The Broad Institute Genomics Platform"/>
            <consortium name="The Broad Institute Genome Sequencing Center for Infectious Disease"/>
            <person name="Wu L."/>
            <person name="Ma J."/>
        </authorList>
    </citation>
    <scope>NUCLEOTIDE SEQUENCE [LARGE SCALE GENOMIC DNA]</scope>
    <source>
        <strain evidence="8">IBRC-M 10908</strain>
    </source>
</reference>
<dbReference type="Pfam" id="PF07732">
    <property type="entry name" value="Cu-oxidase_3"/>
    <property type="match status" value="1"/>
</dbReference>
<comment type="caution">
    <text evidence="7">The sequence shown here is derived from an EMBL/GenBank/DDBJ whole genome shotgun (WGS) entry which is preliminary data.</text>
</comment>
<dbReference type="EMBL" id="JBHSDK010000015">
    <property type="protein sequence ID" value="MFC4335682.1"/>
    <property type="molecule type" value="Genomic_DNA"/>
</dbReference>
<evidence type="ECO:0000259" key="5">
    <source>
        <dbReference type="Pfam" id="PF07731"/>
    </source>
</evidence>
<dbReference type="PANTHER" id="PTHR48267:SF1">
    <property type="entry name" value="BILIRUBIN OXIDASE"/>
    <property type="match status" value="1"/>
</dbReference>
<feature type="domain" description="Plastocyanin-like" evidence="4">
    <location>
        <begin position="194"/>
        <end position="252"/>
    </location>
</feature>